<dbReference type="InterPro" id="IPR036208">
    <property type="entry name" value="VHL_sf"/>
</dbReference>
<feature type="region of interest" description="Disordered" evidence="4">
    <location>
        <begin position="1"/>
        <end position="27"/>
    </location>
</feature>
<dbReference type="Pfam" id="PF01847">
    <property type="entry name" value="VHL"/>
    <property type="match status" value="1"/>
</dbReference>
<comment type="caution">
    <text evidence="6">The sequence shown here is derived from an EMBL/GenBank/DDBJ whole genome shotgun (WGS) entry which is preliminary data.</text>
</comment>
<dbReference type="PANTHER" id="PTHR15160:SF1">
    <property type="entry name" value="VON HIPPEL-LINDAU DISEASE TUMOR SUPPRESSOR"/>
    <property type="match status" value="1"/>
</dbReference>
<evidence type="ECO:0000313" key="7">
    <source>
        <dbReference type="Proteomes" id="UP000613740"/>
    </source>
</evidence>
<feature type="region of interest" description="Disordered" evidence="4">
    <location>
        <begin position="334"/>
        <end position="358"/>
    </location>
</feature>
<dbReference type="InterPro" id="IPR003729">
    <property type="entry name" value="Bi_nuclease_dom"/>
</dbReference>
<evidence type="ECO:0000256" key="1">
    <source>
        <dbReference type="ARBA" id="ARBA00009095"/>
    </source>
</evidence>
<dbReference type="PROSITE" id="PS51658">
    <property type="entry name" value="BFN"/>
    <property type="match status" value="1"/>
</dbReference>
<dbReference type="SUPFAM" id="SSF49468">
    <property type="entry name" value="VHL"/>
    <property type="match status" value="1"/>
</dbReference>
<dbReference type="InterPro" id="IPR024053">
    <property type="entry name" value="VHL_beta_dom"/>
</dbReference>
<feature type="compositionally biased region" description="Pro residues" evidence="4">
    <location>
        <begin position="212"/>
        <end position="226"/>
    </location>
</feature>
<comment type="similarity">
    <text evidence="2">Belongs to the VHL family.</text>
</comment>
<feature type="compositionally biased region" description="Low complexity" evidence="4">
    <location>
        <begin position="196"/>
        <end position="209"/>
    </location>
</feature>
<dbReference type="SUPFAM" id="SSF103256">
    <property type="entry name" value="Hypothetical protein TM0160"/>
    <property type="match status" value="1"/>
</dbReference>
<evidence type="ECO:0000256" key="3">
    <source>
        <dbReference type="ARBA" id="ARBA00025428"/>
    </source>
</evidence>
<evidence type="ECO:0000259" key="5">
    <source>
        <dbReference type="PROSITE" id="PS51658"/>
    </source>
</evidence>
<dbReference type="GO" id="GO:0004518">
    <property type="term" value="F:nuclease activity"/>
    <property type="evidence" value="ECO:0007669"/>
    <property type="project" value="InterPro"/>
</dbReference>
<feature type="compositionally biased region" description="Low complexity" evidence="4">
    <location>
        <begin position="341"/>
        <end position="358"/>
    </location>
</feature>
<dbReference type="PANTHER" id="PTHR15160">
    <property type="entry name" value="VON HIPPEL-LINDAU PROTEIN"/>
    <property type="match status" value="1"/>
</dbReference>
<feature type="compositionally biased region" description="Low complexity" evidence="4">
    <location>
        <begin position="177"/>
        <end position="189"/>
    </location>
</feature>
<dbReference type="CDD" id="cd05468">
    <property type="entry name" value="pVHL"/>
    <property type="match status" value="1"/>
</dbReference>
<dbReference type="Pfam" id="PF02577">
    <property type="entry name" value="BFN_dom"/>
    <property type="match status" value="1"/>
</dbReference>
<comment type="similarity">
    <text evidence="1">Belongs to the bifunctional nuclease family.</text>
</comment>
<reference evidence="6" key="1">
    <citation type="journal article" date="2020" name="bioRxiv">
        <title>Comparative genomics of Chlamydomonas.</title>
        <authorList>
            <person name="Craig R.J."/>
            <person name="Hasan A.R."/>
            <person name="Ness R.W."/>
            <person name="Keightley P.D."/>
        </authorList>
    </citation>
    <scope>NUCLEOTIDE SEQUENCE</scope>
    <source>
        <strain evidence="6">CCAP 11/173</strain>
    </source>
</reference>
<proteinExistence type="inferred from homology"/>
<dbReference type="InterPro" id="IPR037140">
    <property type="entry name" value="VHL_beta_dom_sf"/>
</dbReference>
<dbReference type="Gene3D" id="3.10.690.10">
    <property type="entry name" value="Bifunctional nuclease domain"/>
    <property type="match status" value="1"/>
</dbReference>
<protein>
    <recommendedName>
        <fullName evidence="5">BFN domain-containing protein</fullName>
    </recommendedName>
</protein>
<dbReference type="AlphaFoldDB" id="A0A836B7Q2"/>
<dbReference type="InterPro" id="IPR022772">
    <property type="entry name" value="VHL_tumour_suppress_b/a_dom"/>
</dbReference>
<evidence type="ECO:0000313" key="6">
    <source>
        <dbReference type="EMBL" id="KAG2450186.1"/>
    </source>
</evidence>
<dbReference type="GO" id="GO:0030891">
    <property type="term" value="C:VCB complex"/>
    <property type="evidence" value="ECO:0007669"/>
    <property type="project" value="TreeGrafter"/>
</dbReference>
<dbReference type="GO" id="GO:0005634">
    <property type="term" value="C:nucleus"/>
    <property type="evidence" value="ECO:0007669"/>
    <property type="project" value="TreeGrafter"/>
</dbReference>
<dbReference type="GO" id="GO:0016567">
    <property type="term" value="P:protein ubiquitination"/>
    <property type="evidence" value="ECO:0007669"/>
    <property type="project" value="TreeGrafter"/>
</dbReference>
<dbReference type="InterPro" id="IPR036104">
    <property type="entry name" value="BFN_sf"/>
</dbReference>
<evidence type="ECO:0000256" key="2">
    <source>
        <dbReference type="ARBA" id="ARBA00010057"/>
    </source>
</evidence>
<dbReference type="Gene3D" id="2.60.40.780">
    <property type="entry name" value="von Hippel-Lindau disease tumour suppressor, beta domain"/>
    <property type="match status" value="1"/>
</dbReference>
<comment type="function">
    <text evidence="3">Bifunctional nuclease with both RNase and DNase activities. Involved in basal defense response. Participates in abscisic acid-derived callose deposition following infection by a necrotrophic pathogen.</text>
</comment>
<dbReference type="Proteomes" id="UP000613740">
    <property type="component" value="Unassembled WGS sequence"/>
</dbReference>
<evidence type="ECO:0000256" key="4">
    <source>
        <dbReference type="SAM" id="MobiDB-lite"/>
    </source>
</evidence>
<dbReference type="OrthoDB" id="413400at2759"/>
<keyword evidence="7" id="KW-1185">Reference proteome</keyword>
<feature type="region of interest" description="Disordered" evidence="4">
    <location>
        <begin position="175"/>
        <end position="228"/>
    </location>
</feature>
<dbReference type="EMBL" id="JAEHOD010000012">
    <property type="protein sequence ID" value="KAG2450186.1"/>
    <property type="molecule type" value="Genomic_DNA"/>
</dbReference>
<sequence length="460" mass="47764">MASLRPQVPQRHDTPERVTPAPTAPSADGVALLPARTTLNAAARAHAPRWSRRAALLGLSVLSGAALDLGGGGAAAAAPYLRSLGWTVPSELTILNDLEHPIKIYWLNYDGDAELFGSLNPGSVFTVKTYESHAWRFVDASTGSTVAEHVAAAGNQVVRVASKTGGVVAYTTAQSPGLTGQQQQQRAIAGRGGGLQPQPQQEQEQLAAPSATEPPRPLSPSSPAPPVTAFEGFDGLGNDEAAYSLAQLREVSIYPGGGNVLLALPGSDTPLEVALAGPEALSLVAATGSLEQRRPSTLGTWTRSLLASGVEVRRVCITRMVDGIFYSRIVLSRPGGGGGDSNSAAGVSSSGEGASSFTTTTTTTLCSLDATPGDSLSLALALRRPIYVNNEVVRLHRSVMDVFTRRREAMEAAAASGVFDEAAEAEADRAAQDALDSITRAIPSAPRAVHDLELDHTLSA</sequence>
<feature type="domain" description="BFN" evidence="5">
    <location>
        <begin position="240"/>
        <end position="400"/>
    </location>
</feature>
<accession>A0A836B7Q2</accession>
<name>A0A836B7Q2_9CHLO</name>
<organism evidence="6 7">
    <name type="scientific">Chlamydomonas schloesseri</name>
    <dbReference type="NCBI Taxonomy" id="2026947"/>
    <lineage>
        <taxon>Eukaryota</taxon>
        <taxon>Viridiplantae</taxon>
        <taxon>Chlorophyta</taxon>
        <taxon>core chlorophytes</taxon>
        <taxon>Chlorophyceae</taxon>
        <taxon>CS clade</taxon>
        <taxon>Chlamydomonadales</taxon>
        <taxon>Chlamydomonadaceae</taxon>
        <taxon>Chlamydomonas</taxon>
    </lineage>
</organism>
<gene>
    <name evidence="6" type="ORF">HYH02_000288</name>
</gene>